<gene>
    <name evidence="9" type="ORF">TKK_005292</name>
</gene>
<keyword evidence="7" id="KW-0963">Cytoplasm</keyword>
<dbReference type="GO" id="GO:0003677">
    <property type="term" value="F:DNA binding"/>
    <property type="evidence" value="ECO:0007669"/>
    <property type="project" value="UniProtKB-KW"/>
</dbReference>
<comment type="subunit">
    <text evidence="7">Monomer and homodimer.</text>
</comment>
<proteinExistence type="inferred from homology"/>
<name>A0ABD2X821_9HYME</name>
<dbReference type="PANTHER" id="PTHR15341:SF3">
    <property type="entry name" value="NUCLEAR NUCLEIC ACID-BINDING PROTEIN C1D"/>
    <property type="match status" value="1"/>
</dbReference>
<evidence type="ECO:0000313" key="10">
    <source>
        <dbReference type="Proteomes" id="UP001627154"/>
    </source>
</evidence>
<comment type="similarity">
    <text evidence="2 7">Belongs to the C1D family.</text>
</comment>
<comment type="subcellular location">
    <subcellularLocation>
        <location evidence="7">Cytoplasm</location>
    </subcellularLocation>
    <subcellularLocation>
        <location evidence="7">Nucleus</location>
        <location evidence="7">Nucleolus</location>
    </subcellularLocation>
    <subcellularLocation>
        <location evidence="1 7">Nucleus</location>
    </subcellularLocation>
</comment>
<evidence type="ECO:0000256" key="5">
    <source>
        <dbReference type="ARBA" id="ARBA00022884"/>
    </source>
</evidence>
<sequence>MATNMDFKELEADEAIKKKLTTMSQALDKIEEVFKLAEEKGFYEKLSNKQKIDFNILLSFSLNSLFWMYLRAEGIDPKKHKITSENDRVKSTLLRARELFKKDPLQPRIDTQVAKRFIKHSLWVPIENKNESINTNDSNETGTMDTSQTEENWD</sequence>
<dbReference type="InterPro" id="IPR007146">
    <property type="entry name" value="Sas10/Utp3/C1D"/>
</dbReference>
<dbReference type="AlphaFoldDB" id="A0ABD2X821"/>
<dbReference type="Proteomes" id="UP001627154">
    <property type="component" value="Unassembled WGS sequence"/>
</dbReference>
<protein>
    <recommendedName>
        <fullName evidence="3 7">Nuclear nucleic acid-binding protein C1D</fullName>
    </recommendedName>
</protein>
<keyword evidence="4 7" id="KW-0698">rRNA processing</keyword>
<accession>A0ABD2X821</accession>
<dbReference type="InterPro" id="IPR011082">
    <property type="entry name" value="Exosome-assoc_fac/DNA_repair"/>
</dbReference>
<comment type="function">
    <text evidence="7">Plays a role in the recruitment of the exosome to pre-rRNA to mediate the 3'-5' end processing of the 5.8S rRNA.</text>
</comment>
<evidence type="ECO:0000256" key="8">
    <source>
        <dbReference type="SAM" id="MobiDB-lite"/>
    </source>
</evidence>
<dbReference type="GO" id="GO:0006364">
    <property type="term" value="P:rRNA processing"/>
    <property type="evidence" value="ECO:0007669"/>
    <property type="project" value="UniProtKB-KW"/>
</dbReference>
<dbReference type="EMBL" id="JBJJXI010000045">
    <property type="protein sequence ID" value="KAL3401452.1"/>
    <property type="molecule type" value="Genomic_DNA"/>
</dbReference>
<keyword evidence="5 7" id="KW-0694">RNA-binding</keyword>
<evidence type="ECO:0000256" key="4">
    <source>
        <dbReference type="ARBA" id="ARBA00022552"/>
    </source>
</evidence>
<evidence type="ECO:0000256" key="1">
    <source>
        <dbReference type="ARBA" id="ARBA00004123"/>
    </source>
</evidence>
<feature type="region of interest" description="Disordered" evidence="8">
    <location>
        <begin position="131"/>
        <end position="154"/>
    </location>
</feature>
<reference evidence="9 10" key="1">
    <citation type="journal article" date="2024" name="bioRxiv">
        <title>A reference genome for Trichogramma kaykai: A tiny desert-dwelling parasitoid wasp with competing sex-ratio distorters.</title>
        <authorList>
            <person name="Culotta J."/>
            <person name="Lindsey A.R."/>
        </authorList>
    </citation>
    <scope>NUCLEOTIDE SEQUENCE [LARGE SCALE GENOMIC DNA]</scope>
    <source>
        <strain evidence="9 10">KSX58</strain>
    </source>
</reference>
<dbReference type="GO" id="GO:0005737">
    <property type="term" value="C:cytoplasm"/>
    <property type="evidence" value="ECO:0007669"/>
    <property type="project" value="UniProtKB-SubCell"/>
</dbReference>
<organism evidence="9 10">
    <name type="scientific">Trichogramma kaykai</name>
    <dbReference type="NCBI Taxonomy" id="54128"/>
    <lineage>
        <taxon>Eukaryota</taxon>
        <taxon>Metazoa</taxon>
        <taxon>Ecdysozoa</taxon>
        <taxon>Arthropoda</taxon>
        <taxon>Hexapoda</taxon>
        <taxon>Insecta</taxon>
        <taxon>Pterygota</taxon>
        <taxon>Neoptera</taxon>
        <taxon>Endopterygota</taxon>
        <taxon>Hymenoptera</taxon>
        <taxon>Apocrita</taxon>
        <taxon>Proctotrupomorpha</taxon>
        <taxon>Chalcidoidea</taxon>
        <taxon>Trichogrammatidae</taxon>
        <taxon>Trichogramma</taxon>
    </lineage>
</organism>
<evidence type="ECO:0000256" key="3">
    <source>
        <dbReference type="ARBA" id="ARBA00015212"/>
    </source>
</evidence>
<dbReference type="PANTHER" id="PTHR15341">
    <property type="entry name" value="SUN-COR STEROID HORMONE RECEPTOR CO-REPRESSOR"/>
    <property type="match status" value="1"/>
</dbReference>
<evidence type="ECO:0000256" key="6">
    <source>
        <dbReference type="ARBA" id="ARBA00023242"/>
    </source>
</evidence>
<dbReference type="GO" id="GO:0003723">
    <property type="term" value="F:RNA binding"/>
    <property type="evidence" value="ECO:0007669"/>
    <property type="project" value="UniProtKB-UniRule"/>
</dbReference>
<evidence type="ECO:0000313" key="9">
    <source>
        <dbReference type="EMBL" id="KAL3401452.1"/>
    </source>
</evidence>
<evidence type="ECO:0000256" key="7">
    <source>
        <dbReference type="RuleBase" id="RU368003"/>
    </source>
</evidence>
<dbReference type="GO" id="GO:0005730">
    <property type="term" value="C:nucleolus"/>
    <property type="evidence" value="ECO:0007669"/>
    <property type="project" value="UniProtKB-SubCell"/>
</dbReference>
<keyword evidence="10" id="KW-1185">Reference proteome</keyword>
<evidence type="ECO:0000256" key="2">
    <source>
        <dbReference type="ARBA" id="ARBA00009154"/>
    </source>
</evidence>
<keyword evidence="6 7" id="KW-0539">Nucleus</keyword>
<keyword evidence="7" id="KW-0238">DNA-binding</keyword>
<comment type="caution">
    <text evidence="9">The sequence shown here is derived from an EMBL/GenBank/DDBJ whole genome shotgun (WGS) entry which is preliminary data.</text>
</comment>
<dbReference type="Pfam" id="PF04000">
    <property type="entry name" value="Sas10_Utp3"/>
    <property type="match status" value="1"/>
</dbReference>